<feature type="transmembrane region" description="Helical" evidence="10">
    <location>
        <begin position="692"/>
        <end position="712"/>
    </location>
</feature>
<keyword evidence="8 10" id="KW-1133">Transmembrane helix</keyword>
<dbReference type="OrthoDB" id="9807843at2"/>
<dbReference type="InterPro" id="IPR004014">
    <property type="entry name" value="ATPase_P-typ_cation-transptr_N"/>
</dbReference>
<dbReference type="InterPro" id="IPR018303">
    <property type="entry name" value="ATPase_P-typ_P_site"/>
</dbReference>
<dbReference type="SFLD" id="SFLDF00027">
    <property type="entry name" value="p-type_atpase"/>
    <property type="match status" value="1"/>
</dbReference>
<gene>
    <name evidence="12" type="ORF">DT23_12300</name>
</gene>
<dbReference type="InterPro" id="IPR008250">
    <property type="entry name" value="ATPase_P-typ_transduc_dom_A_sf"/>
</dbReference>
<dbReference type="InterPro" id="IPR023299">
    <property type="entry name" value="ATPase_P-typ_cyto_dom_N"/>
</dbReference>
<protein>
    <recommendedName>
        <fullName evidence="11">Cation-transporting P-type ATPase N-terminal domain-containing protein</fullName>
    </recommendedName>
</protein>
<accession>A0A074JW83</accession>
<feature type="transmembrane region" description="Helical" evidence="10">
    <location>
        <begin position="250"/>
        <end position="267"/>
    </location>
</feature>
<dbReference type="GO" id="GO:0012505">
    <property type="term" value="C:endomembrane system"/>
    <property type="evidence" value="ECO:0007669"/>
    <property type="project" value="UniProtKB-SubCell"/>
</dbReference>
<dbReference type="PANTHER" id="PTHR42861">
    <property type="entry name" value="CALCIUM-TRANSPORTING ATPASE"/>
    <property type="match status" value="1"/>
</dbReference>
<dbReference type="FunFam" id="2.70.150.10:FF:000160">
    <property type="entry name" value="Sarcoplasmic/endoplasmic reticulum calcium ATPase 1"/>
    <property type="match status" value="1"/>
</dbReference>
<dbReference type="GO" id="GO:0016020">
    <property type="term" value="C:membrane"/>
    <property type="evidence" value="ECO:0007669"/>
    <property type="project" value="InterPro"/>
</dbReference>
<dbReference type="InterPro" id="IPR059000">
    <property type="entry name" value="ATPase_P-type_domA"/>
</dbReference>
<dbReference type="InterPro" id="IPR006068">
    <property type="entry name" value="ATPase_P-typ_cation-transptr_C"/>
</dbReference>
<dbReference type="Pfam" id="PF00689">
    <property type="entry name" value="Cation_ATPase_C"/>
    <property type="match status" value="1"/>
</dbReference>
<feature type="transmembrane region" description="Helical" evidence="10">
    <location>
        <begin position="724"/>
        <end position="745"/>
    </location>
</feature>
<dbReference type="InterPro" id="IPR001757">
    <property type="entry name" value="P_typ_ATPase"/>
</dbReference>
<dbReference type="Pfam" id="PF13246">
    <property type="entry name" value="Cation_ATPase"/>
    <property type="match status" value="1"/>
</dbReference>
<dbReference type="PROSITE" id="PS00154">
    <property type="entry name" value="ATPASE_E1_E2"/>
    <property type="match status" value="1"/>
</dbReference>
<feature type="transmembrane region" description="Helical" evidence="10">
    <location>
        <begin position="279"/>
        <end position="300"/>
    </location>
</feature>
<feature type="transmembrane region" description="Helical" evidence="10">
    <location>
        <begin position="62"/>
        <end position="80"/>
    </location>
</feature>
<feature type="transmembrane region" description="Helical" evidence="10">
    <location>
        <begin position="867"/>
        <end position="887"/>
    </location>
</feature>
<sequence length="897" mass="94862">MSDIGQNDAFATPVDMVAKTQNVDPVSGLDQHDVLKRRDRYGPNQLHATEKQSALVIFANQFKGMIVWLLAFAAGLSFYYRDIAEGIAIVVVLAINAAIGFFTELRAARSMEALARMSEFTTRVRRGGTVLSVDAHELVPGDIVLLEAGDVVTADLRLAQASNLQCDESVLTGESVPVAKQVDPVAPNSAIGDRKSMAFKGTAITQGAGEGIVTSTGMATELGRINHLVQTAESVASPLELRLDRLGHRLVWLTLALAVLVIGAGIFRGHEVAAMIETGVALAVAAVPEGLPVVATLCLARGMWRMAARNAIISNLASVETLGATTVILTDKTGTMTENRMSVVRYLTSGADIVINRTGKSLQFETGAGETDPQADPQLGAVLRIGALCNNAALEQGNQGPLGDPMEVALLQVARDAGQGRDALQQTYEEVREHAFDQDTKMMATVHRDKDGVFYAVKGAPEAVLKVCTRVLEPDGARDLDAATRAQWQERSRGAASDGLRLLALAQKQTEREDIPPYEGLTLAGMVCLRDPLRADVGAAIAAAQAAGVRVVMLTGDHADTAAAIARGAGLGQGGQLTVMEGGDLDALACEGSDRSLQDRILSADVFARVAPATKLKLAALYQQNGHIVAMTGDGVNDAPALKQADIGIAMGQRGTEVAREAADMVLKDDSVGTIIAAMRQGRVIFDNIRKFVVYLMSCNVSEVLIVGLAVGAGLPMPLLPLQILFLNLVTDVFPAFALGFGAGDERVMRQPPRDPTEQIIDRSRWILIGILGGAITASTLAAFSLALHWLVLPTEAAVTVAFLTLALAQLWNVFNVRMPGSGLIVNEVTRNLWVWGALVLCAGLIAAVFWVPGLSELLKLPDPGRAGLLLALGGSLGPLVIGQAILRFGPSRWSGV</sequence>
<keyword evidence="3 10" id="KW-0812">Transmembrane</keyword>
<dbReference type="InterPro" id="IPR023214">
    <property type="entry name" value="HAD_sf"/>
</dbReference>
<dbReference type="Gene3D" id="3.40.50.1000">
    <property type="entry name" value="HAD superfamily/HAD-like"/>
    <property type="match status" value="1"/>
</dbReference>
<proteinExistence type="predicted"/>
<dbReference type="STRING" id="1353528.DT23_12300"/>
<comment type="caution">
    <text evidence="12">The sequence shown here is derived from an EMBL/GenBank/DDBJ whole genome shotgun (WGS) entry which is preliminary data.</text>
</comment>
<dbReference type="GO" id="GO:0016887">
    <property type="term" value="F:ATP hydrolysis activity"/>
    <property type="evidence" value="ECO:0007669"/>
    <property type="project" value="InterPro"/>
</dbReference>
<dbReference type="SUPFAM" id="SSF81660">
    <property type="entry name" value="Metal cation-transporting ATPase, ATP-binding domain N"/>
    <property type="match status" value="1"/>
</dbReference>
<keyword evidence="4" id="KW-0547">Nucleotide-binding</keyword>
<dbReference type="SFLD" id="SFLDG00002">
    <property type="entry name" value="C1.7:_P-type_atpase_like"/>
    <property type="match status" value="1"/>
</dbReference>
<organism evidence="12 13">
    <name type="scientific">Thioclava indica</name>
    <dbReference type="NCBI Taxonomy" id="1353528"/>
    <lineage>
        <taxon>Bacteria</taxon>
        <taxon>Pseudomonadati</taxon>
        <taxon>Pseudomonadota</taxon>
        <taxon>Alphaproteobacteria</taxon>
        <taxon>Rhodobacterales</taxon>
        <taxon>Paracoccaceae</taxon>
        <taxon>Thioclava</taxon>
    </lineage>
</organism>
<evidence type="ECO:0000259" key="11">
    <source>
        <dbReference type="SMART" id="SM00831"/>
    </source>
</evidence>
<evidence type="ECO:0000256" key="10">
    <source>
        <dbReference type="SAM" id="Phobius"/>
    </source>
</evidence>
<dbReference type="GO" id="GO:0005524">
    <property type="term" value="F:ATP binding"/>
    <property type="evidence" value="ECO:0007669"/>
    <property type="project" value="UniProtKB-KW"/>
</dbReference>
<dbReference type="InterPro" id="IPR023298">
    <property type="entry name" value="ATPase_P-typ_TM_dom_sf"/>
</dbReference>
<keyword evidence="9 10" id="KW-0472">Membrane</keyword>
<dbReference type="Pfam" id="PF08282">
    <property type="entry name" value="Hydrolase_3"/>
    <property type="match status" value="1"/>
</dbReference>
<feature type="transmembrane region" description="Helical" evidence="10">
    <location>
        <begin position="86"/>
        <end position="107"/>
    </location>
</feature>
<dbReference type="Gene3D" id="3.40.1110.10">
    <property type="entry name" value="Calcium-transporting ATPase, cytoplasmic domain N"/>
    <property type="match status" value="1"/>
</dbReference>
<dbReference type="NCBIfam" id="TIGR01494">
    <property type="entry name" value="ATPase_P-type"/>
    <property type="match status" value="2"/>
</dbReference>
<evidence type="ECO:0000256" key="3">
    <source>
        <dbReference type="ARBA" id="ARBA00022692"/>
    </source>
</evidence>
<evidence type="ECO:0000256" key="8">
    <source>
        <dbReference type="ARBA" id="ARBA00022989"/>
    </source>
</evidence>
<keyword evidence="6" id="KW-0460">Magnesium</keyword>
<name>A0A074JW83_9RHOB</name>
<evidence type="ECO:0000256" key="5">
    <source>
        <dbReference type="ARBA" id="ARBA00022840"/>
    </source>
</evidence>
<dbReference type="SMART" id="SM00831">
    <property type="entry name" value="Cation_ATPase_N"/>
    <property type="match status" value="1"/>
</dbReference>
<keyword evidence="13" id="KW-1185">Reference proteome</keyword>
<keyword evidence="2" id="KW-0597">Phosphoprotein</keyword>
<dbReference type="Pfam" id="PF00122">
    <property type="entry name" value="E1-E2_ATPase"/>
    <property type="match status" value="1"/>
</dbReference>
<reference evidence="12 13" key="1">
    <citation type="journal article" date="2015" name="Antonie Van Leeuwenhoek">
        <title>Thioclava indica sp. nov., isolated from surface seawater of the Indian Ocean.</title>
        <authorList>
            <person name="Liu Y."/>
            <person name="Lai Q."/>
            <person name="Du J."/>
            <person name="Xu H."/>
            <person name="Jiang L."/>
            <person name="Shao Z."/>
        </authorList>
    </citation>
    <scope>NUCLEOTIDE SEQUENCE [LARGE SCALE GENOMIC DNA]</scope>
    <source>
        <strain evidence="12 13">DT23-4</strain>
    </source>
</reference>
<dbReference type="eggNOG" id="COG0474">
    <property type="taxonomic scope" value="Bacteria"/>
</dbReference>
<dbReference type="PRINTS" id="PR00119">
    <property type="entry name" value="CATATPASE"/>
</dbReference>
<dbReference type="SUPFAM" id="SSF81665">
    <property type="entry name" value="Calcium ATPase, transmembrane domain M"/>
    <property type="match status" value="1"/>
</dbReference>
<keyword evidence="7" id="KW-1278">Translocase</keyword>
<evidence type="ECO:0000256" key="6">
    <source>
        <dbReference type="ARBA" id="ARBA00022842"/>
    </source>
</evidence>
<feature type="transmembrane region" description="Helical" evidence="10">
    <location>
        <begin position="766"/>
        <end position="791"/>
    </location>
</feature>
<dbReference type="Proteomes" id="UP000027471">
    <property type="component" value="Unassembled WGS sequence"/>
</dbReference>
<dbReference type="InterPro" id="IPR036412">
    <property type="entry name" value="HAD-like_sf"/>
</dbReference>
<dbReference type="AlphaFoldDB" id="A0A074JW83"/>
<dbReference type="SFLD" id="SFLDS00003">
    <property type="entry name" value="Haloacid_Dehalogenase"/>
    <property type="match status" value="1"/>
</dbReference>
<evidence type="ECO:0000256" key="1">
    <source>
        <dbReference type="ARBA" id="ARBA00004127"/>
    </source>
</evidence>
<dbReference type="Gene3D" id="1.20.1110.10">
    <property type="entry name" value="Calcium-transporting ATPase, transmembrane domain"/>
    <property type="match status" value="1"/>
</dbReference>
<feature type="transmembrane region" description="Helical" evidence="10">
    <location>
        <begin position="797"/>
        <end position="815"/>
    </location>
</feature>
<comment type="subcellular location">
    <subcellularLocation>
        <location evidence="1">Endomembrane system</location>
        <topology evidence="1">Multi-pass membrane protein</topology>
    </subcellularLocation>
</comment>
<evidence type="ECO:0000256" key="7">
    <source>
        <dbReference type="ARBA" id="ARBA00022967"/>
    </source>
</evidence>
<dbReference type="EMBL" id="AUNB01000015">
    <property type="protein sequence ID" value="KEO60739.1"/>
    <property type="molecule type" value="Genomic_DNA"/>
</dbReference>
<dbReference type="InterPro" id="IPR044492">
    <property type="entry name" value="P_typ_ATPase_HD_dom"/>
</dbReference>
<evidence type="ECO:0000256" key="9">
    <source>
        <dbReference type="ARBA" id="ARBA00023136"/>
    </source>
</evidence>
<feature type="domain" description="Cation-transporting P-type ATPase N-terminal" evidence="11">
    <location>
        <begin position="8"/>
        <end position="82"/>
    </location>
</feature>
<feature type="transmembrane region" description="Helical" evidence="10">
    <location>
        <begin position="835"/>
        <end position="855"/>
    </location>
</feature>
<evidence type="ECO:0000256" key="4">
    <source>
        <dbReference type="ARBA" id="ARBA00022741"/>
    </source>
</evidence>
<dbReference type="GO" id="GO:0015662">
    <property type="term" value="F:P-type ion transporter activity"/>
    <property type="evidence" value="ECO:0007669"/>
    <property type="project" value="UniProtKB-ARBA"/>
</dbReference>
<keyword evidence="5" id="KW-0067">ATP-binding</keyword>
<evidence type="ECO:0000313" key="13">
    <source>
        <dbReference type="Proteomes" id="UP000027471"/>
    </source>
</evidence>
<evidence type="ECO:0000313" key="12">
    <source>
        <dbReference type="EMBL" id="KEO60739.1"/>
    </source>
</evidence>
<dbReference type="Gene3D" id="2.70.150.10">
    <property type="entry name" value="Calcium-transporting ATPase, cytoplasmic transduction domain A"/>
    <property type="match status" value="1"/>
</dbReference>
<dbReference type="Pfam" id="PF00690">
    <property type="entry name" value="Cation_ATPase_N"/>
    <property type="match status" value="1"/>
</dbReference>
<dbReference type="SUPFAM" id="SSF56784">
    <property type="entry name" value="HAD-like"/>
    <property type="match status" value="1"/>
</dbReference>
<dbReference type="RefSeq" id="WP_051697057.1">
    <property type="nucleotide sequence ID" value="NZ_AUNB01000015.1"/>
</dbReference>
<evidence type="ECO:0000256" key="2">
    <source>
        <dbReference type="ARBA" id="ARBA00022553"/>
    </source>
</evidence>
<dbReference type="SUPFAM" id="SSF81653">
    <property type="entry name" value="Calcium ATPase, transduction domain A"/>
    <property type="match status" value="1"/>
</dbReference>
<dbReference type="PRINTS" id="PR00120">
    <property type="entry name" value="HATPASE"/>
</dbReference>